<proteinExistence type="predicted"/>
<organism evidence="1">
    <name type="scientific">Octopus bimaculoides</name>
    <name type="common">California two-spotted octopus</name>
    <dbReference type="NCBI Taxonomy" id="37653"/>
    <lineage>
        <taxon>Eukaryota</taxon>
        <taxon>Metazoa</taxon>
        <taxon>Spiralia</taxon>
        <taxon>Lophotrochozoa</taxon>
        <taxon>Mollusca</taxon>
        <taxon>Cephalopoda</taxon>
        <taxon>Coleoidea</taxon>
        <taxon>Octopodiformes</taxon>
        <taxon>Octopoda</taxon>
        <taxon>Incirrata</taxon>
        <taxon>Octopodidae</taxon>
        <taxon>Octopus</taxon>
    </lineage>
</organism>
<dbReference type="EMBL" id="KQ417989">
    <property type="protein sequence ID" value="KOF89386.1"/>
    <property type="molecule type" value="Genomic_DNA"/>
</dbReference>
<evidence type="ECO:0000313" key="1">
    <source>
        <dbReference type="EMBL" id="KOF89386.1"/>
    </source>
</evidence>
<reference evidence="1" key="1">
    <citation type="submission" date="2015-07" db="EMBL/GenBank/DDBJ databases">
        <title>MeaNS - Measles Nucleotide Surveillance Program.</title>
        <authorList>
            <person name="Tran T."/>
            <person name="Druce J."/>
        </authorList>
    </citation>
    <scope>NUCLEOTIDE SEQUENCE</scope>
    <source>
        <strain evidence="1">UCB-OBI-ISO-001</strain>
        <tissue evidence="1">Gonad</tissue>
    </source>
</reference>
<sequence>MAVKIERKKGKETSASYIKKKSCDISFVQMQPASCKIRYHCYIRHKITNLCMFSYLCLLKINNDKHIMSIRVKENIVEIIHELN</sequence>
<gene>
    <name evidence="1" type="ORF">OCBIM_22013150mg</name>
</gene>
<accession>A0A0L8HJI3</accession>
<protein>
    <submittedName>
        <fullName evidence="1">Uncharacterized protein</fullName>
    </submittedName>
</protein>
<name>A0A0L8HJI3_OCTBM</name>
<dbReference type="AlphaFoldDB" id="A0A0L8HJI3"/>